<proteinExistence type="inferred from homology"/>
<comment type="subcellular location">
    <subcellularLocation>
        <location evidence="1 11">Mitochondrion inner membrane</location>
        <topology evidence="1 11">Single-pass membrane protein</topology>
    </subcellularLocation>
</comment>
<evidence type="ECO:0000256" key="8">
    <source>
        <dbReference type="ARBA" id="ARBA00022989"/>
    </source>
</evidence>
<evidence type="ECO:0000313" key="12">
    <source>
        <dbReference type="EMBL" id="KAJ8908228.1"/>
    </source>
</evidence>
<comment type="caution">
    <text evidence="12">The sequence shown here is derived from an EMBL/GenBank/DDBJ whole genome shotgun (WGS) entry which is preliminary data.</text>
</comment>
<dbReference type="GO" id="GO:0005743">
    <property type="term" value="C:mitochondrial inner membrane"/>
    <property type="evidence" value="ECO:0007669"/>
    <property type="project" value="UniProtKB-SubCell"/>
</dbReference>
<dbReference type="PANTHER" id="PTHR12980">
    <property type="entry name" value="UBIQUINOL-CYTOCHROME C REDUCTASE COMPLEX, SUBUNIT X"/>
    <property type="match status" value="1"/>
</dbReference>
<evidence type="ECO:0000256" key="6">
    <source>
        <dbReference type="ARBA" id="ARBA00022792"/>
    </source>
</evidence>
<dbReference type="Pfam" id="PF05365">
    <property type="entry name" value="UCR_UQCRX_QCR9"/>
    <property type="match status" value="1"/>
</dbReference>
<organism evidence="12 13">
    <name type="scientific">Rhodosorus marinus</name>
    <dbReference type="NCBI Taxonomy" id="101924"/>
    <lineage>
        <taxon>Eukaryota</taxon>
        <taxon>Rhodophyta</taxon>
        <taxon>Stylonematophyceae</taxon>
        <taxon>Stylonematales</taxon>
        <taxon>Stylonemataceae</taxon>
        <taxon>Rhodosorus</taxon>
    </lineage>
</organism>
<evidence type="ECO:0000256" key="5">
    <source>
        <dbReference type="ARBA" id="ARBA00022692"/>
    </source>
</evidence>
<evidence type="ECO:0000256" key="10">
    <source>
        <dbReference type="ARBA" id="ARBA00023136"/>
    </source>
</evidence>
<sequence length="75" mass="8713">MFQRELTNPQKFRNAVYNIFMKRTSTYVTSLILAGFVGMNVMNRTVDGIWASRNAGKTFEDIHKTFPHLEPEDDD</sequence>
<keyword evidence="7 11" id="KW-0249">Electron transport</keyword>
<gene>
    <name evidence="12" type="ORF">NDN08_008319</name>
</gene>
<evidence type="ECO:0000256" key="7">
    <source>
        <dbReference type="ARBA" id="ARBA00022982"/>
    </source>
</evidence>
<evidence type="ECO:0000256" key="1">
    <source>
        <dbReference type="ARBA" id="ARBA00004434"/>
    </source>
</evidence>
<dbReference type="Proteomes" id="UP001157974">
    <property type="component" value="Unassembled WGS sequence"/>
</dbReference>
<evidence type="ECO:0000256" key="2">
    <source>
        <dbReference type="ARBA" id="ARBA00007856"/>
    </source>
</evidence>
<keyword evidence="6 11" id="KW-0999">Mitochondrion inner membrane</keyword>
<dbReference type="SUPFAM" id="SSF81514">
    <property type="entry name" value="Subunit X (non-heme 7 kDa protein) of cytochrome bc1 complex (Ubiquinol-cytochrome c reductase)"/>
    <property type="match status" value="1"/>
</dbReference>
<dbReference type="InterPro" id="IPR008027">
    <property type="entry name" value="QCR9"/>
</dbReference>
<evidence type="ECO:0000256" key="11">
    <source>
        <dbReference type="RuleBase" id="RU368056"/>
    </source>
</evidence>
<dbReference type="PANTHER" id="PTHR12980:SF0">
    <property type="entry name" value="CYTOCHROME B-C1 COMPLEX SUBUNIT 9"/>
    <property type="match status" value="1"/>
</dbReference>
<evidence type="ECO:0000313" key="13">
    <source>
        <dbReference type="Proteomes" id="UP001157974"/>
    </source>
</evidence>
<comment type="function">
    <text evidence="11">Component of the ubiquinol-cytochrome c oxidoreductase, a multisubunit transmembrane complex that is part of the mitochondrial electron transport chain which drives oxidative phosphorylation. The complex plays an important role in the uptake of multiple carbon sources present in different host niches.</text>
</comment>
<dbReference type="GO" id="GO:0006122">
    <property type="term" value="P:mitochondrial electron transport, ubiquinol to cytochrome c"/>
    <property type="evidence" value="ECO:0007669"/>
    <property type="project" value="UniProtKB-UniRule"/>
</dbReference>
<comment type="similarity">
    <text evidence="2 11">Belongs to the UQCR10/QCR9 family.</text>
</comment>
<evidence type="ECO:0000256" key="3">
    <source>
        <dbReference type="ARBA" id="ARBA00022448"/>
    </source>
</evidence>
<keyword evidence="8" id="KW-1133">Transmembrane helix</keyword>
<evidence type="ECO:0000256" key="9">
    <source>
        <dbReference type="ARBA" id="ARBA00023128"/>
    </source>
</evidence>
<keyword evidence="13" id="KW-1185">Reference proteome</keyword>
<dbReference type="Gene3D" id="1.20.5.260">
    <property type="entry name" value="Cytochrome b-c1 complex subunit 9"/>
    <property type="match status" value="1"/>
</dbReference>
<evidence type="ECO:0000256" key="4">
    <source>
        <dbReference type="ARBA" id="ARBA00022660"/>
    </source>
</evidence>
<reference evidence="12 13" key="1">
    <citation type="journal article" date="2023" name="Nat. Commun.">
        <title>Origin of minicircular mitochondrial genomes in red algae.</title>
        <authorList>
            <person name="Lee Y."/>
            <person name="Cho C.H."/>
            <person name="Lee Y.M."/>
            <person name="Park S.I."/>
            <person name="Yang J.H."/>
            <person name="West J.A."/>
            <person name="Bhattacharya D."/>
            <person name="Yoon H.S."/>
        </authorList>
    </citation>
    <scope>NUCLEOTIDE SEQUENCE [LARGE SCALE GENOMIC DNA]</scope>
    <source>
        <strain evidence="12 13">CCMP1338</strain>
        <tissue evidence="12">Whole cell</tissue>
    </source>
</reference>
<protein>
    <recommendedName>
        <fullName evidence="11">Complex III subunit 9</fullName>
    </recommendedName>
</protein>
<dbReference type="EMBL" id="JAMWBK010000002">
    <property type="protein sequence ID" value="KAJ8908228.1"/>
    <property type="molecule type" value="Genomic_DNA"/>
</dbReference>
<keyword evidence="5" id="KW-0812">Transmembrane</keyword>
<name>A0AAV8V3S4_9RHOD</name>
<keyword evidence="9 11" id="KW-0496">Mitochondrion</keyword>
<accession>A0AAV8V3S4</accession>
<keyword evidence="3 11" id="KW-0813">Transport</keyword>
<keyword evidence="4 11" id="KW-0679">Respiratory chain</keyword>
<dbReference type="AlphaFoldDB" id="A0AAV8V3S4"/>
<keyword evidence="10" id="KW-0472">Membrane</keyword>
<dbReference type="InterPro" id="IPR036656">
    <property type="entry name" value="QCR9_sf"/>
</dbReference>
<comment type="subunit">
    <text evidence="11">Component of the ubiquinol-cytochrome c oxidoreductase (cytochrome b-c1 complex, complex III, CIII), a multisubunit enzyme composed of 3 respiratory subunits cytochrome b, cytochrome c1 and Rieske protein, 2 core protein subunits, and additional low-molecular weight protein subunits.</text>
</comment>
<dbReference type="GO" id="GO:0045275">
    <property type="term" value="C:respiratory chain complex III"/>
    <property type="evidence" value="ECO:0007669"/>
    <property type="project" value="UniProtKB-UniRule"/>
</dbReference>